<evidence type="ECO:0000313" key="3">
    <source>
        <dbReference type="EMBL" id="PAV30159.1"/>
    </source>
</evidence>
<comment type="caution">
    <text evidence="3">The sequence shown here is derived from an EMBL/GenBank/DDBJ whole genome shotgun (WGS) entry which is preliminary data.</text>
</comment>
<evidence type="ECO:0000259" key="2">
    <source>
        <dbReference type="PROSITE" id="PS51688"/>
    </source>
</evidence>
<dbReference type="InterPro" id="IPR057796">
    <property type="entry name" value="YOMG-like_N"/>
</dbReference>
<dbReference type="RefSeq" id="WP_095654761.1">
    <property type="nucleotide sequence ID" value="NZ_NPOA01000004.1"/>
</dbReference>
<dbReference type="Gene3D" id="1.10.287.1490">
    <property type="match status" value="1"/>
</dbReference>
<dbReference type="InterPro" id="IPR055783">
    <property type="entry name" value="DUF7359"/>
</dbReference>
<dbReference type="Pfam" id="PF06605">
    <property type="entry name" value="Prophage_tail"/>
    <property type="match status" value="1"/>
</dbReference>
<evidence type="ECO:0000256" key="1">
    <source>
        <dbReference type="SAM" id="Coils"/>
    </source>
</evidence>
<reference evidence="3 4" key="1">
    <citation type="submission" date="2017-08" db="EMBL/GenBank/DDBJ databases">
        <title>Virgibacillus indicus sp. nov. and Virgibacillus profoundi sp. nov, two moderately halophilic bacteria isolated from marine sediment by using the Microfluidic Streak Plate.</title>
        <authorList>
            <person name="Xu B."/>
            <person name="Hu B."/>
            <person name="Wang J."/>
            <person name="Zhu Y."/>
            <person name="Huang L."/>
            <person name="Du W."/>
            <person name="Huang Y."/>
        </authorList>
    </citation>
    <scope>NUCLEOTIDE SEQUENCE [LARGE SCALE GENOMIC DNA]</scope>
    <source>
        <strain evidence="3 4">IO3-P3-H5</strain>
    </source>
</reference>
<dbReference type="EMBL" id="NPOA01000004">
    <property type="protein sequence ID" value="PAV30159.1"/>
    <property type="molecule type" value="Genomic_DNA"/>
</dbReference>
<feature type="coiled-coil region" evidence="1">
    <location>
        <begin position="301"/>
        <end position="335"/>
    </location>
</feature>
<organism evidence="3 4">
    <name type="scientific">Virgibacillus profundi</name>
    <dbReference type="NCBI Taxonomy" id="2024555"/>
    <lineage>
        <taxon>Bacteria</taxon>
        <taxon>Bacillati</taxon>
        <taxon>Bacillota</taxon>
        <taxon>Bacilli</taxon>
        <taxon>Bacillales</taxon>
        <taxon>Bacillaceae</taxon>
        <taxon>Virgibacillus</taxon>
    </lineage>
</organism>
<feature type="coiled-coil region" evidence="1">
    <location>
        <begin position="769"/>
        <end position="894"/>
    </location>
</feature>
<proteinExistence type="predicted"/>
<dbReference type="Pfam" id="PF13884">
    <property type="entry name" value="Peptidase_S74"/>
    <property type="match status" value="1"/>
</dbReference>
<dbReference type="InterPro" id="IPR030392">
    <property type="entry name" value="S74_ICA"/>
</dbReference>
<evidence type="ECO:0000313" key="4">
    <source>
        <dbReference type="Proteomes" id="UP000218887"/>
    </source>
</evidence>
<feature type="domain" description="Peptidase S74" evidence="2">
    <location>
        <begin position="1822"/>
        <end position="1912"/>
    </location>
</feature>
<dbReference type="OrthoDB" id="2240714at2"/>
<dbReference type="Proteomes" id="UP000218887">
    <property type="component" value="Unassembled WGS sequence"/>
</dbReference>
<feature type="coiled-coil region" evidence="1">
    <location>
        <begin position="360"/>
        <end position="387"/>
    </location>
</feature>
<accession>A0A2A2IEK6</accession>
<keyword evidence="1" id="KW-0175">Coiled coil</keyword>
<name>A0A2A2IEK6_9BACI</name>
<gene>
    <name evidence="3" type="ORF">CIL05_06745</name>
</gene>
<dbReference type="Pfam" id="PF24058">
    <property type="entry name" value="DUF7359"/>
    <property type="match status" value="1"/>
</dbReference>
<sequence length="1919" mass="213836">MYTIDKIEPKQLSLWLAKPDKTKIAKLTTNKKTKHIKNETLTLDHNDSINVITFTVPFEVELDVNSGLVKNPVIDKIKEKFLVKSIYDKKVEWFVVHRITKSSNESDDLIVTCYSLAHQLTKKKMIGYLGRSKNCLMVTQDVLRGEDWKPGYINPEFNLVWRQFDVSSQSKLDFLYEIAETFDAIIRFDSVNKTVNFYKEEEISFYKGFSVGYGKYIQNVEEHIDASEIVTRLHVYGSEGLTINSVNPTGQRYIDDFSYFLYPFSMDDEGKITSHSDFMEDGLAKSLVHYNQFVSDNKDTFRDLLEEKRRFQQNRTEQENELTQLELDLEIILDSIQVAKETNQSTTDLKKQRDLKNTEISDKKQIVDSLNSQINNVDEEIQKWSNLLKMENHLTMSQMTELSNFVQEEEWTDSNLYDESDLYEAGLKELADKNSPPIDITVSLVNFLQMVSESHNWDRFSIGDIIRINHAKLGIDVKATLSKIEFDFENAAINVTISNTKRLNQNKDQGYRVLYTIDKVETDTNKRKINWDKAAYNFNLRNDRISEKPTRPTPLSLEHQENDDGSVNLNLKWEFPDYSDTDKNEDNIDGFVIYLHHDTDNEPYQFGSKMGTEEMKDVSYGARSLSFPSVPSNLYYTIGIQAYRRVDEDINRDGILFSDIVRFNGVEKEDGESDPGTLFSLDSTTSNVASNSNQDFNDPLSIPYQPSTDVNVIGRINGSKYTVGDEPELPNVNDVWISMQDFKTRIWDGENWSIDTELGDEITRIEDIINSNTEMSEETLEKLEDAKREIRDAEDRIKEAEDELEQGDKRIGEAIEELERLDQELINANLIIDQANIDLGVLDEELRKANVEIDNAKIRIGDAEQELIDADLRLDTAEQDLINLGDDLAGAETRLGNAETDLGTAKEDIITAKGRIDTAVTDLDTLETDLGNVRDDVADKVDLSIYNSKITDLTNDIASKVDGDWVNGRLRVAIDDIEIGGRNLVIADDVEPQTWINSDGSVVTENNAFTTGLIAVEGEGTLTSTQTHPEITTASAISEYDENRQFIRRISNNSGKVFTYNLGENTRFVRYSGKSPAGDYEEGIKLEKGNKATDWTPAPEDIFADIDIKADLDNVYIKADIDDMFDNTVSLTAYQTDQDNYVQRFVNYETNISQTWDAINLRVTEETYNALEGRMTGAEGRINTIAGQVELKAESSVVEGQQTWISTATVDINALKNDITLKVEQADIDGAIGDLEIGGRNYFRPSLVNNLALSGTVVESSAYRGYTLPVVAGEVYSISRENLSNNRFRVVFTEQQPDDGVEYIGGAITRDTSLKIENITVPNSGNYMLLYLSNQSDKIPKVQIEKGNKATDWTPAPEDHASYTRSQVKILEDAIELSYVKDDELIAGIRIGDDRINGANVEITGDTLIKGSISAPDATFLDLTTRRMTAIETTIQDSTITGTLTATNSVIVKGTFNDIIANRATLANATVTGTIGADNAIFNNATMQSMTAISSTFENSTVTGTLTATNTTILHGTFDTATIVDATIEDSTVTGTLSAATAVISKGTFNDIIANRATLANATVTGTIGAANATFTSATMRDMTAISATLQSSTVTGTLTAANATILKGTFDEATIVDATIENAVITGELVGVSGEFVGSLVTSGPTGFVTIENDTVTSSSPVTMFGTSEKVNMFGGIVSLVQDNGGEIGGQAMFIRRNEIETTTPLRIRSPELSLLGGNIINFANGSSIDNTGSNARWRRTNSDYIMQNYLGDVQFYKSGDLFARFTTVESYDHGWMTMGKTGLKMLNGSSSQMQVRNLADTAYTGITGGVISGSDIVDRSQRELKKNIELYQGNALKEILDINVQCYNLKEDEDWERKRLGVIVDEAPLEIITDKGEGISAYAMVSLVTKGVQQFHEDYKSEIKALKERIRILEESR</sequence>
<dbReference type="PROSITE" id="PS51688">
    <property type="entry name" value="ICA"/>
    <property type="match status" value="1"/>
</dbReference>
<dbReference type="InterPro" id="IPR010572">
    <property type="entry name" value="Tail_dom"/>
</dbReference>
<protein>
    <recommendedName>
        <fullName evidence="2">Peptidase S74 domain-containing protein</fullName>
    </recommendedName>
</protein>
<keyword evidence="4" id="KW-1185">Reference proteome</keyword>
<dbReference type="Pfam" id="PF24049">
    <property type="entry name" value="YOMG_N"/>
    <property type="match status" value="1"/>
</dbReference>
<dbReference type="SUPFAM" id="SSF57997">
    <property type="entry name" value="Tropomyosin"/>
    <property type="match status" value="1"/>
</dbReference>